<reference evidence="2" key="1">
    <citation type="submission" date="2020-12" db="EMBL/GenBank/DDBJ databases">
        <title>Metabolic potential, ecology and presence of endohyphal bacteria is reflected in genomic diversity of Mucoromycotina.</title>
        <authorList>
            <person name="Muszewska A."/>
            <person name="Okrasinska A."/>
            <person name="Steczkiewicz K."/>
            <person name="Drgas O."/>
            <person name="Orlowska M."/>
            <person name="Perlinska-Lenart U."/>
            <person name="Aleksandrzak-Piekarczyk T."/>
            <person name="Szatraj K."/>
            <person name="Zielenkiewicz U."/>
            <person name="Pilsyk S."/>
            <person name="Malc E."/>
            <person name="Mieczkowski P."/>
            <person name="Kruszewska J.S."/>
            <person name="Biernat P."/>
            <person name="Pawlowska J."/>
        </authorList>
    </citation>
    <scope>NUCLEOTIDE SEQUENCE</scope>
    <source>
        <strain evidence="2">CBS 226.32</strain>
    </source>
</reference>
<evidence type="ECO:0000313" key="3">
    <source>
        <dbReference type="Proteomes" id="UP000650833"/>
    </source>
</evidence>
<protein>
    <submittedName>
        <fullName evidence="2">Uncharacterized protein</fullName>
    </submittedName>
</protein>
<dbReference type="AlphaFoldDB" id="A0A8H7QNP8"/>
<evidence type="ECO:0000313" key="2">
    <source>
        <dbReference type="EMBL" id="KAG2194985.1"/>
    </source>
</evidence>
<accession>A0A8H7QNP8</accession>
<keyword evidence="3" id="KW-1185">Reference proteome</keyword>
<dbReference type="EMBL" id="JAEPRC010000552">
    <property type="protein sequence ID" value="KAG2194985.1"/>
    <property type="molecule type" value="Genomic_DNA"/>
</dbReference>
<dbReference type="OrthoDB" id="2274317at2759"/>
<proteinExistence type="predicted"/>
<feature type="region of interest" description="Disordered" evidence="1">
    <location>
        <begin position="1"/>
        <end position="25"/>
    </location>
</feature>
<sequence>MSTKYFKALPSSSPPSPPHSTLSSSKWKSQYLEFLYMTSSNARTSSSPYPNLSVSQVFACIQQAIWNSHYRSVFDLIPFVPSHVLSSIQLALFTLHSQENIYSINYNLFPFTLSYSSLP</sequence>
<gene>
    <name evidence="2" type="ORF">INT46_001890</name>
</gene>
<evidence type="ECO:0000256" key="1">
    <source>
        <dbReference type="SAM" id="MobiDB-lite"/>
    </source>
</evidence>
<dbReference type="Proteomes" id="UP000650833">
    <property type="component" value="Unassembled WGS sequence"/>
</dbReference>
<organism evidence="2 3">
    <name type="scientific">Mucor plumbeus</name>
    <dbReference type="NCBI Taxonomy" id="97098"/>
    <lineage>
        <taxon>Eukaryota</taxon>
        <taxon>Fungi</taxon>
        <taxon>Fungi incertae sedis</taxon>
        <taxon>Mucoromycota</taxon>
        <taxon>Mucoromycotina</taxon>
        <taxon>Mucoromycetes</taxon>
        <taxon>Mucorales</taxon>
        <taxon>Mucorineae</taxon>
        <taxon>Mucoraceae</taxon>
        <taxon>Mucor</taxon>
    </lineage>
</organism>
<name>A0A8H7QNP8_9FUNG</name>
<comment type="caution">
    <text evidence="2">The sequence shown here is derived from an EMBL/GenBank/DDBJ whole genome shotgun (WGS) entry which is preliminary data.</text>
</comment>